<reference evidence="2" key="1">
    <citation type="journal article" date="2018" name="Nat. Commun.">
        <title>Diversity and evolution of the emerging Pandoraviridae family.</title>
        <authorList>
            <person name="Legendre M."/>
            <person name="Fabre E."/>
            <person name="Poirot O."/>
            <person name="Jeudy S."/>
            <person name="Lartigue A."/>
            <person name="Alempic J.M."/>
            <person name="Beucher L."/>
            <person name="Philippe N."/>
            <person name="Bertaux L."/>
            <person name="Christo-Foroux E."/>
            <person name="Labadie K."/>
            <person name="Coute Y."/>
            <person name="Abergel C."/>
            <person name="Claverie J.M."/>
        </authorList>
    </citation>
    <scope>NUCLEOTIDE SEQUENCE [LARGE SCALE GENOMIC DNA]</scope>
    <source>
        <strain evidence="2">Neocaledonia</strain>
    </source>
</reference>
<name>A0A2U7UCV8_9VIRU</name>
<dbReference type="GeneID" id="36842945"/>
<feature type="compositionally biased region" description="Basic and acidic residues" evidence="1">
    <location>
        <begin position="36"/>
        <end position="45"/>
    </location>
</feature>
<dbReference type="Proteomes" id="UP000249287">
    <property type="component" value="Segment"/>
</dbReference>
<feature type="region of interest" description="Disordered" evidence="1">
    <location>
        <begin position="33"/>
        <end position="100"/>
    </location>
</feature>
<protein>
    <submittedName>
        <fullName evidence="2">Uncharacterized protein</fullName>
    </submittedName>
</protein>
<accession>A0A2U7UCV8</accession>
<evidence type="ECO:0000313" key="2">
    <source>
        <dbReference type="EMBL" id="AVK76232.1"/>
    </source>
</evidence>
<feature type="compositionally biased region" description="Acidic residues" evidence="1">
    <location>
        <begin position="46"/>
        <end position="56"/>
    </location>
</feature>
<gene>
    <name evidence="2" type="ORF">pneo_cds_625</name>
</gene>
<evidence type="ECO:0000256" key="1">
    <source>
        <dbReference type="SAM" id="MobiDB-lite"/>
    </source>
</evidence>
<dbReference type="EMBL" id="MG011690">
    <property type="protein sequence ID" value="AVK76232.1"/>
    <property type="molecule type" value="Genomic_DNA"/>
</dbReference>
<dbReference type="RefSeq" id="YP_009482235.1">
    <property type="nucleotide sequence ID" value="NC_037666.1"/>
</dbReference>
<feature type="region of interest" description="Disordered" evidence="1">
    <location>
        <begin position="162"/>
        <end position="197"/>
    </location>
</feature>
<proteinExistence type="predicted"/>
<feature type="compositionally biased region" description="Acidic residues" evidence="1">
    <location>
        <begin position="186"/>
        <end position="196"/>
    </location>
</feature>
<organism evidence="2">
    <name type="scientific">Pandoravirus neocaledonia</name>
    <dbReference type="NCBI Taxonomy" id="2107708"/>
    <lineage>
        <taxon>Viruses</taxon>
        <taxon>Pandoravirus</taxon>
    </lineage>
</organism>
<feature type="compositionally biased region" description="Acidic residues" evidence="1">
    <location>
        <begin position="70"/>
        <end position="100"/>
    </location>
</feature>
<dbReference type="KEGG" id="vg:36842945"/>
<sequence length="842" mass="93521">MSRLSGDRLLIDTDAPLSDLIIALAVRVATAPLVEAQRDSNHRDDDSDDYDSDDDEKFGQGLDTYREKEDADNDDDHDDYDDDDEIEDDPCGAPSDSDDEYVSVAALIARVVDGDKGFGSWVGDGNDRDLAACAHSGEEERDNTRGAHDDDHAETFAIVDASVSEDQTETQSDPDAVPAEIKEEDRNEDDDEDDHREDDHLLRAEILSKCPSGGHKHASHWQPMIDNCIDALARCDPAQDACSSRGDGDDDNAPHQEAAAVLCRFLPTLAAYDFDVYQVDVHLENAGRIGRIWDDDGWLAEAYCGTGDWLLRVACRRTRIYDKRTGPERPGGSIRLDNLVHRRHHGKPAPYVSAALGDGYNRYTHELLAFMRSGQTSLPRFVDTCYEPLKRAARVLYRRFGWSIKGARDNNDDCEDIWDDRSFTYNQSSEFARASDGAAVVLAWHEGSLFVCGSGIEPTDVAPSLHGAMPLDQEYGLTVPRPPNAYDTSIQYERLAHEREHADRAYLVRHGLLDPMHAAPLGRLPKRKTSTTATPWPCVQFPYDPYTWMDADAEADWHRRLAARMDYVADLAERGPMGDLFISGNDMRAAMATASPRVAAVAVPALRRATRFDTAVLDSMIKVMLSPVLSSTWSINAPADHMRYGSRYVDAARGLYVNWSLRCNFVSCVEALGLVYPRFYGHLLVLDQHKSTEPSEATPAPSDATPCLNDSPTAPLTVVAYYALTLRDPEAFKSRSDHTWSTHRIATLHDTDSSEREAIDEAIAALNPALRSRFGRDEPHHVIDHYRRREFEPVPAGAFCGIVQEDALDVGPTATPAIAIARAFDWLCTAFERHAAVFGVAR</sequence>